<proteinExistence type="inferred from homology"/>
<gene>
    <name evidence="2" type="ORF">CURHAP_LOCUS14535</name>
</gene>
<evidence type="ECO:0008006" key="4">
    <source>
        <dbReference type="Google" id="ProtNLM"/>
    </source>
</evidence>
<dbReference type="PANTHER" id="PTHR11206">
    <property type="entry name" value="MULTIDRUG RESISTANCE PROTEIN"/>
    <property type="match status" value="1"/>
</dbReference>
<evidence type="ECO:0000313" key="2">
    <source>
        <dbReference type="EMBL" id="CAB4269213.1"/>
    </source>
</evidence>
<sequence>MSKLTSPSPRCNGNYLVSIKDPEETKTLTNPLISKSTTSQPEQVQKKLQLNAHHQTHKPHKKSHFSLALKEANSIASIAFPMILTGLLLYSRSMISMLFLSHLGELALAGGSLAVHFANITGYSILSGLAMGMEPICGQAFGAKRHTLLGLSLQRTGPQENLGRDFNGLLQRQCQAAFLCA</sequence>
<organism evidence="2 3">
    <name type="scientific">Prunus armeniaca</name>
    <name type="common">Apricot</name>
    <name type="synonym">Armeniaca vulgaris</name>
    <dbReference type="NCBI Taxonomy" id="36596"/>
    <lineage>
        <taxon>Eukaryota</taxon>
        <taxon>Viridiplantae</taxon>
        <taxon>Streptophyta</taxon>
        <taxon>Embryophyta</taxon>
        <taxon>Tracheophyta</taxon>
        <taxon>Spermatophyta</taxon>
        <taxon>Magnoliopsida</taxon>
        <taxon>eudicotyledons</taxon>
        <taxon>Gunneridae</taxon>
        <taxon>Pentapetalae</taxon>
        <taxon>rosids</taxon>
        <taxon>fabids</taxon>
        <taxon>Rosales</taxon>
        <taxon>Rosaceae</taxon>
        <taxon>Amygdaloideae</taxon>
        <taxon>Amygdaleae</taxon>
        <taxon>Prunus</taxon>
    </lineage>
</organism>
<evidence type="ECO:0000256" key="1">
    <source>
        <dbReference type="ARBA" id="ARBA00010199"/>
    </source>
</evidence>
<dbReference type="GO" id="GO:0042910">
    <property type="term" value="F:xenobiotic transmembrane transporter activity"/>
    <property type="evidence" value="ECO:0007669"/>
    <property type="project" value="InterPro"/>
</dbReference>
<dbReference type="GO" id="GO:0015297">
    <property type="term" value="F:antiporter activity"/>
    <property type="evidence" value="ECO:0007669"/>
    <property type="project" value="InterPro"/>
</dbReference>
<dbReference type="Proteomes" id="UP000507222">
    <property type="component" value="Unassembled WGS sequence"/>
</dbReference>
<dbReference type="InterPro" id="IPR002528">
    <property type="entry name" value="MATE_fam"/>
</dbReference>
<comment type="similarity">
    <text evidence="1">Belongs to the multi antimicrobial extrusion (MATE) (TC 2.A.66.1) family.</text>
</comment>
<accession>A0A6J5TZF6</accession>
<dbReference type="Pfam" id="PF01554">
    <property type="entry name" value="MatE"/>
    <property type="match status" value="1"/>
</dbReference>
<name>A0A6J5TZF6_PRUAR</name>
<evidence type="ECO:0000313" key="3">
    <source>
        <dbReference type="Proteomes" id="UP000507222"/>
    </source>
</evidence>
<dbReference type="EMBL" id="CAEKDK010000002">
    <property type="protein sequence ID" value="CAB4269213.1"/>
    <property type="molecule type" value="Genomic_DNA"/>
</dbReference>
<reference evidence="2 3" key="1">
    <citation type="submission" date="2020-05" db="EMBL/GenBank/DDBJ databases">
        <authorList>
            <person name="Campoy J."/>
            <person name="Schneeberger K."/>
            <person name="Spophaly S."/>
        </authorList>
    </citation>
    <scope>NUCLEOTIDE SEQUENCE [LARGE SCALE GENOMIC DNA]</scope>
    <source>
        <strain evidence="2">PruArmRojPasFocal</strain>
    </source>
</reference>
<protein>
    <recommendedName>
        <fullName evidence="4">Protein DETOXIFICATION</fullName>
    </recommendedName>
</protein>
<dbReference type="AlphaFoldDB" id="A0A6J5TZF6"/>
<dbReference type="GO" id="GO:0016020">
    <property type="term" value="C:membrane"/>
    <property type="evidence" value="ECO:0007669"/>
    <property type="project" value="InterPro"/>
</dbReference>